<dbReference type="GO" id="GO:0001503">
    <property type="term" value="P:ossification"/>
    <property type="evidence" value="ECO:0007669"/>
    <property type="project" value="TreeGrafter"/>
</dbReference>
<dbReference type="InterPro" id="IPR051663">
    <property type="entry name" value="CLec_Tetranectin-domain"/>
</dbReference>
<feature type="compositionally biased region" description="Basic and acidic residues" evidence="5">
    <location>
        <begin position="129"/>
        <end position="138"/>
    </location>
</feature>
<organism evidence="7 8">
    <name type="scientific">Muraenolepis orangiensis</name>
    <name type="common">Patagonian moray cod</name>
    <dbReference type="NCBI Taxonomy" id="630683"/>
    <lineage>
        <taxon>Eukaryota</taxon>
        <taxon>Metazoa</taxon>
        <taxon>Chordata</taxon>
        <taxon>Craniata</taxon>
        <taxon>Vertebrata</taxon>
        <taxon>Euteleostomi</taxon>
        <taxon>Actinopterygii</taxon>
        <taxon>Neopterygii</taxon>
        <taxon>Teleostei</taxon>
        <taxon>Neoteleostei</taxon>
        <taxon>Acanthomorphata</taxon>
        <taxon>Zeiogadaria</taxon>
        <taxon>Gadariae</taxon>
        <taxon>Gadiformes</taxon>
        <taxon>Muraenolepidoidei</taxon>
        <taxon>Muraenolepididae</taxon>
        <taxon>Muraenolepis</taxon>
    </lineage>
</organism>
<name>A0A9Q0DZV1_9TELE</name>
<dbReference type="EMBL" id="JANIIK010000109">
    <property type="protein sequence ID" value="KAJ3597449.1"/>
    <property type="molecule type" value="Genomic_DNA"/>
</dbReference>
<protein>
    <recommendedName>
        <fullName evidence="6">C-type lectin domain-containing protein</fullName>
    </recommendedName>
</protein>
<evidence type="ECO:0000256" key="2">
    <source>
        <dbReference type="ARBA" id="ARBA00022525"/>
    </source>
</evidence>
<feature type="compositionally biased region" description="Gly residues" evidence="5">
    <location>
        <begin position="1"/>
        <end position="11"/>
    </location>
</feature>
<keyword evidence="8" id="KW-1185">Reference proteome</keyword>
<gene>
    <name evidence="7" type="ORF">NHX12_000974</name>
</gene>
<dbReference type="Gene3D" id="3.10.100.10">
    <property type="entry name" value="Mannose-Binding Protein A, subunit A"/>
    <property type="match status" value="1"/>
</dbReference>
<evidence type="ECO:0000256" key="3">
    <source>
        <dbReference type="ARBA" id="ARBA00022729"/>
    </source>
</evidence>
<dbReference type="Proteomes" id="UP001148018">
    <property type="component" value="Unassembled WGS sequence"/>
</dbReference>
<sequence>MGKMGPIGGQGEKGESGLTGPSGLRGKPGTTCDCGRYRKVVGQLHISVGRLEKSAKFVKNVLLGLRETEERYYLLVKEPRAFREAQVNCGLRGGSLATPQTREANLLLADYLSHAGRTRVFIGPQTQRTETREEEKVSSDSGPPGALEAWGPDRGPSTAANSSSCTELLATGSWGHAACDLAMFYI</sequence>
<dbReference type="SUPFAM" id="SSF56436">
    <property type="entry name" value="C-type lectin-like"/>
    <property type="match status" value="1"/>
</dbReference>
<evidence type="ECO:0000313" key="8">
    <source>
        <dbReference type="Proteomes" id="UP001148018"/>
    </source>
</evidence>
<dbReference type="Pfam" id="PF00059">
    <property type="entry name" value="Lectin_C"/>
    <property type="match status" value="1"/>
</dbReference>
<evidence type="ECO:0000313" key="7">
    <source>
        <dbReference type="EMBL" id="KAJ3597449.1"/>
    </source>
</evidence>
<dbReference type="PROSITE" id="PS50041">
    <property type="entry name" value="C_TYPE_LECTIN_2"/>
    <property type="match status" value="1"/>
</dbReference>
<dbReference type="GO" id="GO:0030246">
    <property type="term" value="F:carbohydrate binding"/>
    <property type="evidence" value="ECO:0007669"/>
    <property type="project" value="UniProtKB-KW"/>
</dbReference>
<dbReference type="InterPro" id="IPR016187">
    <property type="entry name" value="CTDL_fold"/>
</dbReference>
<keyword evidence="3" id="KW-0732">Signal</keyword>
<reference evidence="7" key="1">
    <citation type="submission" date="2022-07" db="EMBL/GenBank/DDBJ databases">
        <title>Chromosome-level genome of Muraenolepis orangiensis.</title>
        <authorList>
            <person name="Kim J."/>
        </authorList>
    </citation>
    <scope>NUCLEOTIDE SEQUENCE</scope>
    <source>
        <strain evidence="7">KU_S4_2022</strain>
        <tissue evidence="7">Muscle</tissue>
    </source>
</reference>
<feature type="region of interest" description="Disordered" evidence="5">
    <location>
        <begin position="1"/>
        <end position="27"/>
    </location>
</feature>
<feature type="domain" description="C-type lectin" evidence="6">
    <location>
        <begin position="68"/>
        <end position="186"/>
    </location>
</feature>
<comment type="subcellular location">
    <subcellularLocation>
        <location evidence="1">Secreted</location>
    </subcellularLocation>
</comment>
<evidence type="ECO:0000256" key="4">
    <source>
        <dbReference type="ARBA" id="ARBA00022734"/>
    </source>
</evidence>
<keyword evidence="4" id="KW-0430">Lectin</keyword>
<dbReference type="PANTHER" id="PTHR22799">
    <property type="entry name" value="TETRANECTIN-RELATED"/>
    <property type="match status" value="1"/>
</dbReference>
<dbReference type="OrthoDB" id="8066719at2759"/>
<accession>A0A9Q0DZV1</accession>
<dbReference type="GO" id="GO:0008083">
    <property type="term" value="F:growth factor activity"/>
    <property type="evidence" value="ECO:0007669"/>
    <property type="project" value="TreeGrafter"/>
</dbReference>
<comment type="caution">
    <text evidence="7">The sequence shown here is derived from an EMBL/GenBank/DDBJ whole genome shotgun (WGS) entry which is preliminary data.</text>
</comment>
<dbReference type="PANTHER" id="PTHR22799:SF1">
    <property type="entry name" value="C-TYPE LECTIN DOMAIN FAMILY 11 MEMBER A"/>
    <property type="match status" value="1"/>
</dbReference>
<dbReference type="InterPro" id="IPR001304">
    <property type="entry name" value="C-type_lectin-like"/>
</dbReference>
<dbReference type="GO" id="GO:0005615">
    <property type="term" value="C:extracellular space"/>
    <property type="evidence" value="ECO:0007669"/>
    <property type="project" value="TreeGrafter"/>
</dbReference>
<keyword evidence="2" id="KW-0964">Secreted</keyword>
<evidence type="ECO:0000259" key="6">
    <source>
        <dbReference type="PROSITE" id="PS50041"/>
    </source>
</evidence>
<dbReference type="InterPro" id="IPR016186">
    <property type="entry name" value="C-type_lectin-like/link_sf"/>
</dbReference>
<evidence type="ECO:0000256" key="1">
    <source>
        <dbReference type="ARBA" id="ARBA00004613"/>
    </source>
</evidence>
<feature type="region of interest" description="Disordered" evidence="5">
    <location>
        <begin position="123"/>
        <end position="162"/>
    </location>
</feature>
<evidence type="ECO:0000256" key="5">
    <source>
        <dbReference type="SAM" id="MobiDB-lite"/>
    </source>
</evidence>
<dbReference type="AlphaFoldDB" id="A0A9Q0DZV1"/>
<proteinExistence type="predicted"/>
<feature type="non-terminal residue" evidence="7">
    <location>
        <position position="186"/>
    </location>
</feature>